<evidence type="ECO:0000313" key="1">
    <source>
        <dbReference type="EMBL" id="RHD91616.1"/>
    </source>
</evidence>
<dbReference type="Proteomes" id="UP000284785">
    <property type="component" value="Unassembled WGS sequence"/>
</dbReference>
<name>A0A414HV76_BACT4</name>
<reference evidence="1 2" key="1">
    <citation type="submission" date="2018-08" db="EMBL/GenBank/DDBJ databases">
        <title>A genome reference for cultivated species of the human gut microbiota.</title>
        <authorList>
            <person name="Zou Y."/>
            <person name="Xue W."/>
            <person name="Luo G."/>
        </authorList>
    </citation>
    <scope>NUCLEOTIDE SEQUENCE [LARGE SCALE GENOMIC DNA]</scope>
    <source>
        <strain evidence="1 2">AM30-26</strain>
    </source>
</reference>
<organism evidence="1 2">
    <name type="scientific">Bacteroides thetaiotaomicron</name>
    <dbReference type="NCBI Taxonomy" id="818"/>
    <lineage>
        <taxon>Bacteria</taxon>
        <taxon>Pseudomonadati</taxon>
        <taxon>Bacteroidota</taxon>
        <taxon>Bacteroidia</taxon>
        <taxon>Bacteroidales</taxon>
        <taxon>Bacteroidaceae</taxon>
        <taxon>Bacteroides</taxon>
    </lineage>
</organism>
<gene>
    <name evidence="1" type="ORF">DW780_01025</name>
</gene>
<dbReference type="AlphaFoldDB" id="A0A414HV76"/>
<dbReference type="RefSeq" id="WP_118214320.1">
    <property type="nucleotide sequence ID" value="NZ_CP075193.1"/>
</dbReference>
<accession>A0A414HV76</accession>
<comment type="caution">
    <text evidence="1">The sequence shown here is derived from an EMBL/GenBank/DDBJ whole genome shotgun (WGS) entry which is preliminary data.</text>
</comment>
<dbReference type="EMBL" id="QSJP01000001">
    <property type="protein sequence ID" value="RHD91616.1"/>
    <property type="molecule type" value="Genomic_DNA"/>
</dbReference>
<evidence type="ECO:0000313" key="2">
    <source>
        <dbReference type="Proteomes" id="UP000284785"/>
    </source>
</evidence>
<sequence>MLIKDLKNGYPIYVLNHETLKAETGKVVSIGDPYFPAQKPGQTPQNLGRVVDVTLLLGEKTQTFTMPETLSVCYAGTLVFSADKEGILAEVRATRAQSQAVIDSYDKHQKNVQTCDDILEEWDTDYKEKKENEKRIGNLESKVDKLSEAISEFINEFKK</sequence>
<protein>
    <submittedName>
        <fullName evidence="1">Uncharacterized protein</fullName>
    </submittedName>
</protein>
<proteinExistence type="predicted"/>